<dbReference type="AlphaFoldDB" id="A0A423V988"/>
<comment type="similarity">
    <text evidence="5">Belongs to the SAT4 family.</text>
</comment>
<dbReference type="STRING" id="252740.A0A423V988"/>
<feature type="region of interest" description="Disordered" evidence="6">
    <location>
        <begin position="373"/>
        <end position="392"/>
    </location>
</feature>
<evidence type="ECO:0000256" key="3">
    <source>
        <dbReference type="ARBA" id="ARBA00022989"/>
    </source>
</evidence>
<feature type="transmembrane region" description="Helical" evidence="7">
    <location>
        <begin position="35"/>
        <end position="56"/>
    </location>
</feature>
<dbReference type="GO" id="GO:0016020">
    <property type="term" value="C:membrane"/>
    <property type="evidence" value="ECO:0007669"/>
    <property type="project" value="UniProtKB-SubCell"/>
</dbReference>
<dbReference type="Proteomes" id="UP000284375">
    <property type="component" value="Unassembled WGS sequence"/>
</dbReference>
<comment type="caution">
    <text evidence="9">The sequence shown here is derived from an EMBL/GenBank/DDBJ whole genome shotgun (WGS) entry which is preliminary data.</text>
</comment>
<dbReference type="Pfam" id="PF20684">
    <property type="entry name" value="Fung_rhodopsin"/>
    <property type="match status" value="1"/>
</dbReference>
<evidence type="ECO:0000256" key="4">
    <source>
        <dbReference type="ARBA" id="ARBA00023136"/>
    </source>
</evidence>
<gene>
    <name evidence="9" type="ORF">VSDG_09673</name>
</gene>
<evidence type="ECO:0000256" key="2">
    <source>
        <dbReference type="ARBA" id="ARBA00022692"/>
    </source>
</evidence>
<feature type="transmembrane region" description="Helical" evidence="7">
    <location>
        <begin position="68"/>
        <end position="88"/>
    </location>
</feature>
<keyword evidence="4 7" id="KW-0472">Membrane</keyword>
<evidence type="ECO:0000256" key="7">
    <source>
        <dbReference type="SAM" id="Phobius"/>
    </source>
</evidence>
<evidence type="ECO:0000256" key="6">
    <source>
        <dbReference type="SAM" id="MobiDB-lite"/>
    </source>
</evidence>
<dbReference type="InterPro" id="IPR052337">
    <property type="entry name" value="SAT4-like"/>
</dbReference>
<sequence length="392" mass="43034">MDSNSTNAPPDVVAMLPPELQAQEPLYNQTAQPKIRAVLAVCTIIAYMALGLRLYARRITKQAFGLDDLFAGLAAVFTTIGVGLLAQLTRLGMGRHELVMIVEHIEDFDDLNKTLIASCAMYLPVIFCIKASAIFLYRRVFPNKRLHLVSTIILIFAALYALAGVLVLTIPCLPPVPPTIEEPAAQLKCSDRYLISMLLAFLTTNVILDAIILCLPLPLIWRLQTSLRTKLQLTLIFCLGSFVFVISILRVIAVTKLNPLDDNWDSTDVELWSIAESAVGIIAVSLPVMQPVLRRAIYRQDGSSRIMATPKFSNPNQNNKSDGSRPLALLTFGRSGMKGPSGRKPFGLDVTTIATVTVGDTNFDGSVTRLAVEERPSHDTEHVKPWGGLPER</sequence>
<evidence type="ECO:0000313" key="10">
    <source>
        <dbReference type="Proteomes" id="UP000284375"/>
    </source>
</evidence>
<feature type="transmembrane region" description="Helical" evidence="7">
    <location>
        <begin position="193"/>
        <end position="221"/>
    </location>
</feature>
<dbReference type="EMBL" id="LJZO01000084">
    <property type="protein sequence ID" value="ROV87408.1"/>
    <property type="molecule type" value="Genomic_DNA"/>
</dbReference>
<dbReference type="InterPro" id="IPR049326">
    <property type="entry name" value="Rhodopsin_dom_fungi"/>
</dbReference>
<proteinExistence type="inferred from homology"/>
<keyword evidence="10" id="KW-1185">Reference proteome</keyword>
<feature type="transmembrane region" description="Helical" evidence="7">
    <location>
        <begin position="272"/>
        <end position="289"/>
    </location>
</feature>
<evidence type="ECO:0000256" key="5">
    <source>
        <dbReference type="ARBA" id="ARBA00038359"/>
    </source>
</evidence>
<dbReference type="PANTHER" id="PTHR33048">
    <property type="entry name" value="PTH11-LIKE INTEGRAL MEMBRANE PROTEIN (AFU_ORTHOLOGUE AFUA_5G11245)"/>
    <property type="match status" value="1"/>
</dbReference>
<feature type="transmembrane region" description="Helical" evidence="7">
    <location>
        <begin position="148"/>
        <end position="173"/>
    </location>
</feature>
<keyword evidence="3 7" id="KW-1133">Transmembrane helix</keyword>
<accession>A0A423V988</accession>
<organism evidence="9 10">
    <name type="scientific">Cytospora chrysosperma</name>
    <name type="common">Cytospora canker fungus</name>
    <name type="synonym">Sphaeria chrysosperma</name>
    <dbReference type="NCBI Taxonomy" id="252740"/>
    <lineage>
        <taxon>Eukaryota</taxon>
        <taxon>Fungi</taxon>
        <taxon>Dikarya</taxon>
        <taxon>Ascomycota</taxon>
        <taxon>Pezizomycotina</taxon>
        <taxon>Sordariomycetes</taxon>
        <taxon>Sordariomycetidae</taxon>
        <taxon>Diaporthales</taxon>
        <taxon>Cytosporaceae</taxon>
        <taxon>Cytospora</taxon>
    </lineage>
</organism>
<protein>
    <recommendedName>
        <fullName evidence="8">Rhodopsin domain-containing protein</fullName>
    </recommendedName>
</protein>
<keyword evidence="2 7" id="KW-0812">Transmembrane</keyword>
<name>A0A423V988_CYTCH</name>
<reference evidence="9 10" key="1">
    <citation type="submission" date="2015-09" db="EMBL/GenBank/DDBJ databases">
        <title>Host preference determinants of Valsa canker pathogens revealed by comparative genomics.</title>
        <authorList>
            <person name="Yin Z."/>
            <person name="Huang L."/>
        </authorList>
    </citation>
    <scope>NUCLEOTIDE SEQUENCE [LARGE SCALE GENOMIC DNA]</scope>
    <source>
        <strain evidence="9 10">YSFL</strain>
    </source>
</reference>
<evidence type="ECO:0000259" key="8">
    <source>
        <dbReference type="Pfam" id="PF20684"/>
    </source>
</evidence>
<feature type="transmembrane region" description="Helical" evidence="7">
    <location>
        <begin position="115"/>
        <end position="136"/>
    </location>
</feature>
<feature type="transmembrane region" description="Helical" evidence="7">
    <location>
        <begin position="233"/>
        <end position="252"/>
    </location>
</feature>
<dbReference type="PANTHER" id="PTHR33048:SF47">
    <property type="entry name" value="INTEGRAL MEMBRANE PROTEIN-RELATED"/>
    <property type="match status" value="1"/>
</dbReference>
<evidence type="ECO:0000256" key="1">
    <source>
        <dbReference type="ARBA" id="ARBA00004141"/>
    </source>
</evidence>
<evidence type="ECO:0000313" key="9">
    <source>
        <dbReference type="EMBL" id="ROV87408.1"/>
    </source>
</evidence>
<dbReference type="OrthoDB" id="4770829at2759"/>
<feature type="domain" description="Rhodopsin" evidence="8">
    <location>
        <begin position="52"/>
        <end position="295"/>
    </location>
</feature>
<comment type="subcellular location">
    <subcellularLocation>
        <location evidence="1">Membrane</location>
        <topology evidence="1">Multi-pass membrane protein</topology>
    </subcellularLocation>
</comment>